<feature type="coiled-coil region" evidence="1">
    <location>
        <begin position="172"/>
        <end position="199"/>
    </location>
</feature>
<name>A0A0V0R693_PSEPJ</name>
<accession>A0A0V0R693</accession>
<gene>
    <name evidence="3" type="ORF">PPERSA_08397</name>
</gene>
<evidence type="ECO:0000313" key="4">
    <source>
        <dbReference type="Proteomes" id="UP000054937"/>
    </source>
</evidence>
<dbReference type="EMBL" id="LDAU01000041">
    <property type="protein sequence ID" value="KRX09996.1"/>
    <property type="molecule type" value="Genomic_DNA"/>
</dbReference>
<dbReference type="OMA" id="QISEHYI"/>
<feature type="compositionally biased region" description="Polar residues" evidence="2">
    <location>
        <begin position="1"/>
        <end position="12"/>
    </location>
</feature>
<feature type="coiled-coil region" evidence="1">
    <location>
        <begin position="452"/>
        <end position="486"/>
    </location>
</feature>
<feature type="compositionally biased region" description="Basic and acidic residues" evidence="2">
    <location>
        <begin position="28"/>
        <end position="43"/>
    </location>
</feature>
<feature type="compositionally biased region" description="Low complexity" evidence="2">
    <location>
        <begin position="44"/>
        <end position="56"/>
    </location>
</feature>
<dbReference type="FunCoup" id="A0A0V0R693">
    <property type="interactions" value="34"/>
</dbReference>
<feature type="region of interest" description="Disordered" evidence="2">
    <location>
        <begin position="1"/>
        <end position="58"/>
    </location>
</feature>
<reference evidence="3 4" key="1">
    <citation type="journal article" date="2015" name="Sci. Rep.">
        <title>Genome of the facultative scuticociliatosis pathogen Pseudocohnilembus persalinus provides insight into its virulence through horizontal gene transfer.</title>
        <authorList>
            <person name="Xiong J."/>
            <person name="Wang G."/>
            <person name="Cheng J."/>
            <person name="Tian M."/>
            <person name="Pan X."/>
            <person name="Warren A."/>
            <person name="Jiang C."/>
            <person name="Yuan D."/>
            <person name="Miao W."/>
        </authorList>
    </citation>
    <scope>NUCLEOTIDE SEQUENCE [LARGE SCALE GENOMIC DNA]</scope>
    <source>
        <strain evidence="3">36N120E</strain>
    </source>
</reference>
<sequence>MSQYLKKSSQQSEKTKNDHSHQILNYEQMKELQQKKSQVELKQNKNSNQSSDQQNQKYEEKMTQLDRLLYQIKQENQVDDVSNDITSKFNQNFKDLQQQLSYVQKESIELNQLFKKAINIEENNKFNDNEQFPNFKKQDIQKQDLNNHQKSQANNFLNDHLNCNDKNKYENSKLSQKLVLEMKNEIQKLQNQDQQLLLNSSDKKHQDKNSASQSKNNKIQIVSFSEKQTVLKNENNDNQFPDFQQSLDNKSTNQKEHQHQISEHYIISPKKLVYSENQKNKLNINKFQSYSNSEQKEMNKQKINQKFKYENQNQNYEDKNISSIQLNENQFQINSKKSGKDKKQQINDYGINEYVNQQQQSLKNNYNGFFSQRKDYNQNNFKEQNNFEEQNKNIRSQSIIHEKTNFGDYNQKAQYVQQQNKKSNQTLGVNSTFLYTPQKNDYYQELTLEYQINSLKNNLLDKELKMDCLQKDLFKVKQEQKNLENEFTKKVKRNITIKNVF</sequence>
<proteinExistence type="predicted"/>
<dbReference type="AlphaFoldDB" id="A0A0V0R693"/>
<dbReference type="InParanoid" id="A0A0V0R693"/>
<keyword evidence="4" id="KW-1185">Reference proteome</keyword>
<protein>
    <submittedName>
        <fullName evidence="3">Uncharacterized protein</fullName>
    </submittedName>
</protein>
<dbReference type="Proteomes" id="UP000054937">
    <property type="component" value="Unassembled WGS sequence"/>
</dbReference>
<organism evidence="3 4">
    <name type="scientific">Pseudocohnilembus persalinus</name>
    <name type="common">Ciliate</name>
    <dbReference type="NCBI Taxonomy" id="266149"/>
    <lineage>
        <taxon>Eukaryota</taxon>
        <taxon>Sar</taxon>
        <taxon>Alveolata</taxon>
        <taxon>Ciliophora</taxon>
        <taxon>Intramacronucleata</taxon>
        <taxon>Oligohymenophorea</taxon>
        <taxon>Scuticociliatia</taxon>
        <taxon>Philasterida</taxon>
        <taxon>Pseudocohnilembidae</taxon>
        <taxon>Pseudocohnilembus</taxon>
    </lineage>
</organism>
<comment type="caution">
    <text evidence="3">The sequence shown here is derived from an EMBL/GenBank/DDBJ whole genome shotgun (WGS) entry which is preliminary data.</text>
</comment>
<evidence type="ECO:0000256" key="2">
    <source>
        <dbReference type="SAM" id="MobiDB-lite"/>
    </source>
</evidence>
<evidence type="ECO:0000313" key="3">
    <source>
        <dbReference type="EMBL" id="KRX09996.1"/>
    </source>
</evidence>
<keyword evidence="1" id="KW-0175">Coiled coil</keyword>
<evidence type="ECO:0000256" key="1">
    <source>
        <dbReference type="SAM" id="Coils"/>
    </source>
</evidence>